<dbReference type="InterPro" id="IPR056413">
    <property type="entry name" value="TPR_CcmH_CycH"/>
</dbReference>
<feature type="domain" description="Cytochrome c-type biogenesis protein H TPR" evidence="7">
    <location>
        <begin position="85"/>
        <end position="202"/>
    </location>
</feature>
<feature type="region of interest" description="Disordered" evidence="5">
    <location>
        <begin position="26"/>
        <end position="76"/>
    </location>
</feature>
<dbReference type="EMBL" id="RSED01000001">
    <property type="protein sequence ID" value="RRS06076.1"/>
    <property type="molecule type" value="Genomic_DNA"/>
</dbReference>
<dbReference type="PANTHER" id="PTHR47870:SF1">
    <property type="entry name" value="CYTOCHROME C-TYPE BIOGENESIS PROTEIN CCMH"/>
    <property type="match status" value="1"/>
</dbReference>
<name>A0A3R8SAI7_9BURK</name>
<dbReference type="SMART" id="SM00028">
    <property type="entry name" value="TPR"/>
    <property type="match status" value="2"/>
</dbReference>
<evidence type="ECO:0000256" key="4">
    <source>
        <dbReference type="PROSITE-ProRule" id="PRU00339"/>
    </source>
</evidence>
<dbReference type="InterPro" id="IPR051263">
    <property type="entry name" value="C-type_cytochrome_biogenesis"/>
</dbReference>
<dbReference type="Gene3D" id="1.25.40.10">
    <property type="entry name" value="Tetratricopeptide repeat domain"/>
    <property type="match status" value="1"/>
</dbReference>
<evidence type="ECO:0000256" key="2">
    <source>
        <dbReference type="ARBA" id="ARBA00022748"/>
    </source>
</evidence>
<evidence type="ECO:0000259" key="7">
    <source>
        <dbReference type="Pfam" id="PF23914"/>
    </source>
</evidence>
<proteinExistence type="predicted"/>
<keyword evidence="3 4" id="KW-0802">TPR repeat</keyword>
<protein>
    <recommendedName>
        <fullName evidence="7">Cytochrome c-type biogenesis protein H TPR domain-containing protein</fullName>
    </recommendedName>
</protein>
<dbReference type="GO" id="GO:0017004">
    <property type="term" value="P:cytochrome complex assembly"/>
    <property type="evidence" value="ECO:0007669"/>
    <property type="project" value="UniProtKB-KW"/>
</dbReference>
<evidence type="ECO:0000256" key="5">
    <source>
        <dbReference type="SAM" id="MobiDB-lite"/>
    </source>
</evidence>
<accession>A0A3R8SAI7</accession>
<organism evidence="8 9">
    <name type="scientific">Aquabacterium soli</name>
    <dbReference type="NCBI Taxonomy" id="2493092"/>
    <lineage>
        <taxon>Bacteria</taxon>
        <taxon>Pseudomonadati</taxon>
        <taxon>Pseudomonadota</taxon>
        <taxon>Betaproteobacteria</taxon>
        <taxon>Burkholderiales</taxon>
        <taxon>Aquabacterium</taxon>
    </lineage>
</organism>
<comment type="caution">
    <text evidence="8">The sequence shown here is derived from an EMBL/GenBank/DDBJ whole genome shotgun (WGS) entry which is preliminary data.</text>
</comment>
<evidence type="ECO:0000313" key="8">
    <source>
        <dbReference type="EMBL" id="RRS06076.1"/>
    </source>
</evidence>
<feature type="repeat" description="TPR" evidence="4">
    <location>
        <begin position="96"/>
        <end position="129"/>
    </location>
</feature>
<dbReference type="PROSITE" id="PS50005">
    <property type="entry name" value="TPR"/>
    <property type="match status" value="1"/>
</dbReference>
<dbReference type="InterPro" id="IPR019734">
    <property type="entry name" value="TPR_rpt"/>
</dbReference>
<keyword evidence="9" id="KW-1185">Reference proteome</keyword>
<feature type="region of interest" description="Disordered" evidence="5">
    <location>
        <begin position="208"/>
        <end position="254"/>
    </location>
</feature>
<sequence>MITFVAVTSGAGIALLGHPSGAVANGTGDKAQAPETVAAGNGMGEEAAQPLAAPAENTAASPAAVPGASAALQPPPDPAVMVARLAARLEKEPDDAEGWDRLARAYTVLDQPADTVKAYRQVVRLKPDDSQALSDLGRAIGYANGRKLNEEAESLLNRAIQKDEGNVMAHALLGKTELERGQPLKARQHWEAALAHLDPKHPFADQLRNAIQMTEPQASPPAQPATTASPKVPAASTGTPSGPPPTTTASPQRP</sequence>
<dbReference type="RefSeq" id="WP_125241219.1">
    <property type="nucleotide sequence ID" value="NZ_RSED01000001.1"/>
</dbReference>
<evidence type="ECO:0000256" key="1">
    <source>
        <dbReference type="ARBA" id="ARBA00022737"/>
    </source>
</evidence>
<reference evidence="8 9" key="1">
    <citation type="submission" date="2018-12" db="EMBL/GenBank/DDBJ databases">
        <title>The whole draft genome of Aquabacterium sp. SJQ9.</title>
        <authorList>
            <person name="Sun L."/>
            <person name="Gao X."/>
            <person name="Chen W."/>
            <person name="Huang K."/>
        </authorList>
    </citation>
    <scope>NUCLEOTIDE SEQUENCE [LARGE SCALE GENOMIC DNA]</scope>
    <source>
        <strain evidence="8 9">SJQ9</strain>
    </source>
</reference>
<feature type="compositionally biased region" description="Low complexity" evidence="5">
    <location>
        <begin position="47"/>
        <end position="71"/>
    </location>
</feature>
<evidence type="ECO:0000256" key="6">
    <source>
        <dbReference type="SAM" id="SignalP"/>
    </source>
</evidence>
<dbReference type="InterPro" id="IPR011990">
    <property type="entry name" value="TPR-like_helical_dom_sf"/>
</dbReference>
<dbReference type="Proteomes" id="UP000269265">
    <property type="component" value="Unassembled WGS sequence"/>
</dbReference>
<evidence type="ECO:0000256" key="3">
    <source>
        <dbReference type="ARBA" id="ARBA00022803"/>
    </source>
</evidence>
<dbReference type="SUPFAM" id="SSF48452">
    <property type="entry name" value="TPR-like"/>
    <property type="match status" value="1"/>
</dbReference>
<dbReference type="AlphaFoldDB" id="A0A3R8SAI7"/>
<keyword evidence="1" id="KW-0677">Repeat</keyword>
<gene>
    <name evidence="8" type="ORF">EIP75_00260</name>
</gene>
<evidence type="ECO:0000313" key="9">
    <source>
        <dbReference type="Proteomes" id="UP000269265"/>
    </source>
</evidence>
<keyword evidence="2" id="KW-0201">Cytochrome c-type biogenesis</keyword>
<feature type="compositionally biased region" description="Low complexity" evidence="5">
    <location>
        <begin position="224"/>
        <end position="240"/>
    </location>
</feature>
<dbReference type="OrthoDB" id="9776053at2"/>
<feature type="signal peptide" evidence="6">
    <location>
        <begin position="1"/>
        <end position="24"/>
    </location>
</feature>
<dbReference type="Pfam" id="PF23914">
    <property type="entry name" value="TPR_CcmH_CycH"/>
    <property type="match status" value="1"/>
</dbReference>
<dbReference type="PANTHER" id="PTHR47870">
    <property type="entry name" value="CYTOCHROME C-TYPE BIOGENESIS PROTEIN CCMH"/>
    <property type="match status" value="1"/>
</dbReference>
<feature type="chain" id="PRO_5018606715" description="Cytochrome c-type biogenesis protein H TPR domain-containing protein" evidence="6">
    <location>
        <begin position="25"/>
        <end position="254"/>
    </location>
</feature>
<keyword evidence="6" id="KW-0732">Signal</keyword>